<sequence length="144" mass="16010">METNQEHLKAVSPSPALRLKIHLEGKLLLCAESRSEGGVLSFKDDQYPDVWHNAGRLIQALFGPDHMEAIGLMEPQDHLKMRVSLIAEETLVVRYNDAGSIILTDAYSWWLPLEQATLGDILEDTGMGKYAEPINVDNPFGAHS</sequence>
<gene>
    <name evidence="1" type="ORF">LCGC14_0227880</name>
</gene>
<proteinExistence type="predicted"/>
<name>A0A0F9UFI4_9ZZZZ</name>
<dbReference type="EMBL" id="LAZR01000110">
    <property type="protein sequence ID" value="KKN90419.1"/>
    <property type="molecule type" value="Genomic_DNA"/>
</dbReference>
<dbReference type="AlphaFoldDB" id="A0A0F9UFI4"/>
<comment type="caution">
    <text evidence="1">The sequence shown here is derived from an EMBL/GenBank/DDBJ whole genome shotgun (WGS) entry which is preliminary data.</text>
</comment>
<evidence type="ECO:0000313" key="1">
    <source>
        <dbReference type="EMBL" id="KKN90419.1"/>
    </source>
</evidence>
<organism evidence="1">
    <name type="scientific">marine sediment metagenome</name>
    <dbReference type="NCBI Taxonomy" id="412755"/>
    <lineage>
        <taxon>unclassified sequences</taxon>
        <taxon>metagenomes</taxon>
        <taxon>ecological metagenomes</taxon>
    </lineage>
</organism>
<reference evidence="1" key="1">
    <citation type="journal article" date="2015" name="Nature">
        <title>Complex archaea that bridge the gap between prokaryotes and eukaryotes.</title>
        <authorList>
            <person name="Spang A."/>
            <person name="Saw J.H."/>
            <person name="Jorgensen S.L."/>
            <person name="Zaremba-Niedzwiedzka K."/>
            <person name="Martijn J."/>
            <person name="Lind A.E."/>
            <person name="van Eijk R."/>
            <person name="Schleper C."/>
            <person name="Guy L."/>
            <person name="Ettema T.J."/>
        </authorList>
    </citation>
    <scope>NUCLEOTIDE SEQUENCE</scope>
</reference>
<protein>
    <submittedName>
        <fullName evidence="1">Uncharacterized protein</fullName>
    </submittedName>
</protein>
<accession>A0A0F9UFI4</accession>